<evidence type="ECO:0000313" key="2">
    <source>
        <dbReference type="Proteomes" id="UP001500218"/>
    </source>
</evidence>
<dbReference type="Proteomes" id="UP001500218">
    <property type="component" value="Unassembled WGS sequence"/>
</dbReference>
<sequence length="51" mass="5678">MRTTLRVLTFVAVAIRHILRGRDAWDSSQPGMVLPVRVDRAHPDNVAVDPA</sequence>
<gene>
    <name evidence="1" type="ORF">GCM10009682_24490</name>
</gene>
<comment type="caution">
    <text evidence="1">The sequence shown here is derived from an EMBL/GenBank/DDBJ whole genome shotgun (WGS) entry which is preliminary data.</text>
</comment>
<protein>
    <submittedName>
        <fullName evidence="1">Uncharacterized protein</fullName>
    </submittedName>
</protein>
<keyword evidence="2" id="KW-1185">Reference proteome</keyword>
<accession>A0ABP4YAE1</accession>
<dbReference type="RefSeq" id="WP_344129695.1">
    <property type="nucleotide sequence ID" value="NZ_BAAALT010000060.1"/>
</dbReference>
<evidence type="ECO:0000313" key="1">
    <source>
        <dbReference type="EMBL" id="GAA1801693.1"/>
    </source>
</evidence>
<proteinExistence type="predicted"/>
<organism evidence="1 2">
    <name type="scientific">Luedemannella flava</name>
    <dbReference type="NCBI Taxonomy" id="349316"/>
    <lineage>
        <taxon>Bacteria</taxon>
        <taxon>Bacillati</taxon>
        <taxon>Actinomycetota</taxon>
        <taxon>Actinomycetes</taxon>
        <taxon>Micromonosporales</taxon>
        <taxon>Micromonosporaceae</taxon>
        <taxon>Luedemannella</taxon>
    </lineage>
</organism>
<dbReference type="EMBL" id="BAAALT010000060">
    <property type="protein sequence ID" value="GAA1801693.1"/>
    <property type="molecule type" value="Genomic_DNA"/>
</dbReference>
<name>A0ABP4YAE1_9ACTN</name>
<reference evidence="2" key="1">
    <citation type="journal article" date="2019" name="Int. J. Syst. Evol. Microbiol.">
        <title>The Global Catalogue of Microorganisms (GCM) 10K type strain sequencing project: providing services to taxonomists for standard genome sequencing and annotation.</title>
        <authorList>
            <consortium name="The Broad Institute Genomics Platform"/>
            <consortium name="The Broad Institute Genome Sequencing Center for Infectious Disease"/>
            <person name="Wu L."/>
            <person name="Ma J."/>
        </authorList>
    </citation>
    <scope>NUCLEOTIDE SEQUENCE [LARGE SCALE GENOMIC DNA]</scope>
    <source>
        <strain evidence="2">JCM 13250</strain>
    </source>
</reference>